<dbReference type="HOGENOM" id="CLU_1546485_0_0_9"/>
<sequence length="173" mass="20054">MGSVIELNECPKCSFEEMSCEYWYRSDEYSELCPKCGYFRKKFLKRDDNREPIMLTEDIRREDVVVLKNNKWVSPEKDEDLSDYPTSNFAVIMSDEIMRYPSFARMDKDGTKVTYPDYITETGGGCGAVHVKYSNNLERIISLGEKGDSERIKKAVYEEDTTKDIVSIEITCP</sequence>
<geneLocation type="plasmid" evidence="1 2">
    <name>pRUMAL01</name>
</geneLocation>
<accession>E6UK09</accession>
<gene>
    <name evidence="1" type="ordered locus">Rumal_3564</name>
</gene>
<dbReference type="EMBL" id="CP002404">
    <property type="protein sequence ID" value="ADU24005.1"/>
    <property type="molecule type" value="Genomic_DNA"/>
</dbReference>
<dbReference type="AlphaFoldDB" id="E6UK09"/>
<dbReference type="KEGG" id="ral:Rumal_3564"/>
<reference evidence="2" key="1">
    <citation type="journal article" date="2011" name="J. Bacteriol.">
        <title>Complete genome of the cellulolytic ruminal bacterium Ruminococcus albus 7.</title>
        <authorList>
            <person name="Suen G."/>
            <person name="Stevenson D.M."/>
            <person name="Bruce D.C."/>
            <person name="Chertkov O."/>
            <person name="Copeland A."/>
            <person name="Cheng J.F."/>
            <person name="Detter C."/>
            <person name="Detter J.C."/>
            <person name="Goodwin L.A."/>
            <person name="Han C.S."/>
            <person name="Hauser L.J."/>
            <person name="Ivanova N.N."/>
            <person name="Kyrpides N.C."/>
            <person name="Land M.L."/>
            <person name="Lapidus A."/>
            <person name="Lucas S."/>
            <person name="Ovchinnikova G."/>
            <person name="Pitluck S."/>
            <person name="Tapia R."/>
            <person name="Woyke T."/>
            <person name="Boyum J."/>
            <person name="Mead D."/>
            <person name="Weimer P.J."/>
        </authorList>
    </citation>
    <scope>NUCLEOTIDE SEQUENCE [LARGE SCALE GENOMIC DNA]</scope>
    <source>
        <strain evidence="2">ATCC 27210 / DSM 20455 / JCM 14654 / NCDO 2250 / 7</strain>
        <plasmid evidence="2">pRUMAL01</plasmid>
    </source>
</reference>
<dbReference type="Proteomes" id="UP000006919">
    <property type="component" value="Plasmid pRUMAL01"/>
</dbReference>
<dbReference type="RefSeq" id="WP_013483554.1">
    <property type="nucleotide sequence ID" value="NC_014824.1"/>
</dbReference>
<organism evidence="1 2">
    <name type="scientific">Ruminococcus albus (strain ATCC 27210 / DSM 20455 / JCM 14654 / NCDO 2250 / 7)</name>
    <dbReference type="NCBI Taxonomy" id="697329"/>
    <lineage>
        <taxon>Bacteria</taxon>
        <taxon>Bacillati</taxon>
        <taxon>Bacillota</taxon>
        <taxon>Clostridia</taxon>
        <taxon>Eubacteriales</taxon>
        <taxon>Oscillospiraceae</taxon>
        <taxon>Ruminococcus</taxon>
    </lineage>
</organism>
<evidence type="ECO:0000313" key="2">
    <source>
        <dbReference type="Proteomes" id="UP000006919"/>
    </source>
</evidence>
<keyword evidence="1" id="KW-0614">Plasmid</keyword>
<proteinExistence type="predicted"/>
<name>E6UK09_RUMA7</name>
<evidence type="ECO:0000313" key="1">
    <source>
        <dbReference type="EMBL" id="ADU24005.1"/>
    </source>
</evidence>
<protein>
    <submittedName>
        <fullName evidence="1">Uncharacterized protein</fullName>
    </submittedName>
</protein>